<protein>
    <recommendedName>
        <fullName evidence="3">Transmembrane protein</fullName>
    </recommendedName>
</protein>
<dbReference type="EMBL" id="ML735226">
    <property type="protein sequence ID" value="KAE8393960.1"/>
    <property type="molecule type" value="Genomic_DNA"/>
</dbReference>
<evidence type="ECO:0008006" key="3">
    <source>
        <dbReference type="Google" id="ProtNLM"/>
    </source>
</evidence>
<gene>
    <name evidence="2" type="ORF">BDV23DRAFT_22528</name>
</gene>
<dbReference type="AlphaFoldDB" id="A0A5N7CID2"/>
<keyword evidence="1" id="KW-0812">Transmembrane</keyword>
<name>A0A5N7CID2_PETAA</name>
<proteinExistence type="predicted"/>
<sequence>MKSSFVTIKSTLYHQSKEAPVIKGLKPLLFPTCTTPSLITLNKARLTPVRHALLVPFFFFFFLAFCFRSSIRFDNAPGSRDCNATAERQWEQN</sequence>
<organism evidence="2">
    <name type="scientific">Petromyces alliaceus</name>
    <name type="common">Aspergillus alliaceus</name>
    <dbReference type="NCBI Taxonomy" id="209559"/>
    <lineage>
        <taxon>Eukaryota</taxon>
        <taxon>Fungi</taxon>
        <taxon>Dikarya</taxon>
        <taxon>Ascomycota</taxon>
        <taxon>Pezizomycotina</taxon>
        <taxon>Eurotiomycetes</taxon>
        <taxon>Eurotiomycetidae</taxon>
        <taxon>Eurotiales</taxon>
        <taxon>Aspergillaceae</taxon>
        <taxon>Aspergillus</taxon>
        <taxon>Aspergillus subgen. Circumdati</taxon>
    </lineage>
</organism>
<evidence type="ECO:0000313" key="2">
    <source>
        <dbReference type="EMBL" id="KAE8393960.1"/>
    </source>
</evidence>
<feature type="transmembrane region" description="Helical" evidence="1">
    <location>
        <begin position="52"/>
        <end position="71"/>
    </location>
</feature>
<reference evidence="2" key="1">
    <citation type="submission" date="2019-04" db="EMBL/GenBank/DDBJ databases">
        <title>Friends and foes A comparative genomics studyof 23 Aspergillus species from section Flavi.</title>
        <authorList>
            <consortium name="DOE Joint Genome Institute"/>
            <person name="Kjaerbolling I."/>
            <person name="Vesth T."/>
            <person name="Frisvad J.C."/>
            <person name="Nybo J.L."/>
            <person name="Theobald S."/>
            <person name="Kildgaard S."/>
            <person name="Isbrandt T."/>
            <person name="Kuo A."/>
            <person name="Sato A."/>
            <person name="Lyhne E.K."/>
            <person name="Kogle M.E."/>
            <person name="Wiebenga A."/>
            <person name="Kun R.S."/>
            <person name="Lubbers R.J."/>
            <person name="Makela M.R."/>
            <person name="Barry K."/>
            <person name="Chovatia M."/>
            <person name="Clum A."/>
            <person name="Daum C."/>
            <person name="Haridas S."/>
            <person name="He G."/>
            <person name="LaButti K."/>
            <person name="Lipzen A."/>
            <person name="Mondo S."/>
            <person name="Riley R."/>
            <person name="Salamov A."/>
            <person name="Simmons B.A."/>
            <person name="Magnuson J.K."/>
            <person name="Henrissat B."/>
            <person name="Mortensen U.H."/>
            <person name="Larsen T.O."/>
            <person name="Devries R.P."/>
            <person name="Grigoriev I.V."/>
            <person name="Machida M."/>
            <person name="Baker S.E."/>
            <person name="Andersen M.R."/>
        </authorList>
    </citation>
    <scope>NUCLEOTIDE SEQUENCE [LARGE SCALE GENOMIC DNA]</scope>
    <source>
        <strain evidence="2">IBT 14317</strain>
    </source>
</reference>
<keyword evidence="1" id="KW-0472">Membrane</keyword>
<accession>A0A5N7CID2</accession>
<evidence type="ECO:0000256" key="1">
    <source>
        <dbReference type="SAM" id="Phobius"/>
    </source>
</evidence>
<keyword evidence="1" id="KW-1133">Transmembrane helix</keyword>
<dbReference type="Proteomes" id="UP000326877">
    <property type="component" value="Unassembled WGS sequence"/>
</dbReference>